<evidence type="ECO:0000256" key="8">
    <source>
        <dbReference type="SAM" id="Phobius"/>
    </source>
</evidence>
<feature type="region of interest" description="Disordered" evidence="7">
    <location>
        <begin position="346"/>
        <end position="369"/>
    </location>
</feature>
<protein>
    <submittedName>
        <fullName evidence="10">Putative glycosyltransferase CsbB</fullName>
        <ecNumber evidence="10">2.4.-.-</ecNumber>
    </submittedName>
</protein>
<keyword evidence="4 8" id="KW-0812">Transmembrane</keyword>
<dbReference type="PANTHER" id="PTHR48090:SF1">
    <property type="entry name" value="PROPHAGE BACTOPRENOL GLUCOSYL TRANSFERASE HOMOLOG"/>
    <property type="match status" value="1"/>
</dbReference>
<evidence type="ECO:0000256" key="5">
    <source>
        <dbReference type="ARBA" id="ARBA00022989"/>
    </source>
</evidence>
<evidence type="ECO:0000256" key="2">
    <source>
        <dbReference type="ARBA" id="ARBA00022676"/>
    </source>
</evidence>
<dbReference type="InterPro" id="IPR029044">
    <property type="entry name" value="Nucleotide-diphossugar_trans"/>
</dbReference>
<comment type="subcellular location">
    <subcellularLocation>
        <location evidence="1">Membrane</location>
        <topology evidence="1">Multi-pass membrane protein</topology>
    </subcellularLocation>
</comment>
<evidence type="ECO:0000256" key="3">
    <source>
        <dbReference type="ARBA" id="ARBA00022679"/>
    </source>
</evidence>
<dbReference type="GO" id="GO:0016757">
    <property type="term" value="F:glycosyltransferase activity"/>
    <property type="evidence" value="ECO:0007669"/>
    <property type="project" value="UniProtKB-KW"/>
</dbReference>
<dbReference type="OrthoDB" id="9807778at2"/>
<keyword evidence="5 8" id="KW-1133">Transmembrane helix</keyword>
<feature type="compositionally biased region" description="Basic and acidic residues" evidence="7">
    <location>
        <begin position="358"/>
        <end position="369"/>
    </location>
</feature>
<dbReference type="SUPFAM" id="SSF53448">
    <property type="entry name" value="Nucleotide-diphospho-sugar transferases"/>
    <property type="match status" value="1"/>
</dbReference>
<comment type="caution">
    <text evidence="10">The sequence shown here is derived from an EMBL/GenBank/DDBJ whole genome shotgun (WGS) entry which is preliminary data.</text>
</comment>
<feature type="transmembrane region" description="Helical" evidence="8">
    <location>
        <begin position="241"/>
        <end position="262"/>
    </location>
</feature>
<dbReference type="CDD" id="cd04187">
    <property type="entry name" value="DPM1_like_bac"/>
    <property type="match status" value="1"/>
</dbReference>
<evidence type="ECO:0000256" key="6">
    <source>
        <dbReference type="ARBA" id="ARBA00023136"/>
    </source>
</evidence>
<name>A0A5C5WX39_9PLAN</name>
<dbReference type="AlphaFoldDB" id="A0A5C5WX39"/>
<organism evidence="10 11">
    <name type="scientific">Thalassoglobus neptunius</name>
    <dbReference type="NCBI Taxonomy" id="1938619"/>
    <lineage>
        <taxon>Bacteria</taxon>
        <taxon>Pseudomonadati</taxon>
        <taxon>Planctomycetota</taxon>
        <taxon>Planctomycetia</taxon>
        <taxon>Planctomycetales</taxon>
        <taxon>Planctomycetaceae</taxon>
        <taxon>Thalassoglobus</taxon>
    </lineage>
</organism>
<evidence type="ECO:0000256" key="4">
    <source>
        <dbReference type="ARBA" id="ARBA00022692"/>
    </source>
</evidence>
<evidence type="ECO:0000313" key="11">
    <source>
        <dbReference type="Proteomes" id="UP000317243"/>
    </source>
</evidence>
<sequence>MTRTELALRTNSNQRKISVVLPAYNEADVLDELHERVDSALKQCGGRYEIVFVNDGSSDDSEQILDRLANQHGTVKGLHFSRNFGHQAAVEAGVAHASGDAVIVMDSDLQDDPAAIVDFVQKWESGYDVVYAIRHSRKENVVKRFLFTAFYRVLNTVSSTKMPMDAGNFGLLDRAVASEMTQLRDRDRYFPGLRSWVGFRQIGIPVERGRRHDDTPRVSMMGLFRLAKTAIFSFSSVPLSMFYVIATVSLMTCLGVTAFTLYHKLFTGLAIPGWASLTIVASLFGALNALGIGILGEYAIRIYDQVRARPPYIVGRRVNFDSSIVPNSREEELLEWIEKNLESPLKPVTDARNSSELSHSDRKSEAVPS</sequence>
<evidence type="ECO:0000256" key="1">
    <source>
        <dbReference type="ARBA" id="ARBA00004141"/>
    </source>
</evidence>
<evidence type="ECO:0000313" key="10">
    <source>
        <dbReference type="EMBL" id="TWT55286.1"/>
    </source>
</evidence>
<keyword evidence="2 10" id="KW-0328">Glycosyltransferase</keyword>
<gene>
    <name evidence="10" type="primary">csbB</name>
    <name evidence="10" type="ORF">KOR42_29130</name>
</gene>
<dbReference type="InterPro" id="IPR001173">
    <property type="entry name" value="Glyco_trans_2-like"/>
</dbReference>
<dbReference type="Pfam" id="PF00535">
    <property type="entry name" value="Glycos_transf_2"/>
    <property type="match status" value="1"/>
</dbReference>
<evidence type="ECO:0000259" key="9">
    <source>
        <dbReference type="Pfam" id="PF00535"/>
    </source>
</evidence>
<dbReference type="InterPro" id="IPR050256">
    <property type="entry name" value="Glycosyltransferase_2"/>
</dbReference>
<keyword evidence="6 8" id="KW-0472">Membrane</keyword>
<feature type="domain" description="Glycosyltransferase 2-like" evidence="9">
    <location>
        <begin position="18"/>
        <end position="176"/>
    </location>
</feature>
<accession>A0A5C5WX39</accession>
<dbReference type="Proteomes" id="UP000317243">
    <property type="component" value="Unassembled WGS sequence"/>
</dbReference>
<dbReference type="RefSeq" id="WP_146510424.1">
    <property type="nucleotide sequence ID" value="NZ_SIHI01000005.1"/>
</dbReference>
<dbReference type="PANTHER" id="PTHR48090">
    <property type="entry name" value="UNDECAPRENYL-PHOSPHATE 4-DEOXY-4-FORMAMIDO-L-ARABINOSE TRANSFERASE-RELATED"/>
    <property type="match status" value="1"/>
</dbReference>
<proteinExistence type="predicted"/>
<evidence type="ECO:0000256" key="7">
    <source>
        <dbReference type="SAM" id="MobiDB-lite"/>
    </source>
</evidence>
<dbReference type="GO" id="GO:0005886">
    <property type="term" value="C:plasma membrane"/>
    <property type="evidence" value="ECO:0007669"/>
    <property type="project" value="TreeGrafter"/>
</dbReference>
<keyword evidence="11" id="KW-1185">Reference proteome</keyword>
<dbReference type="Gene3D" id="3.90.550.10">
    <property type="entry name" value="Spore Coat Polysaccharide Biosynthesis Protein SpsA, Chain A"/>
    <property type="match status" value="1"/>
</dbReference>
<feature type="transmembrane region" description="Helical" evidence="8">
    <location>
        <begin position="274"/>
        <end position="300"/>
    </location>
</feature>
<keyword evidence="3 10" id="KW-0808">Transferase</keyword>
<reference evidence="10 11" key="1">
    <citation type="submission" date="2019-02" db="EMBL/GenBank/DDBJ databases">
        <title>Deep-cultivation of Planctomycetes and their phenomic and genomic characterization uncovers novel biology.</title>
        <authorList>
            <person name="Wiegand S."/>
            <person name="Jogler M."/>
            <person name="Boedeker C."/>
            <person name="Pinto D."/>
            <person name="Vollmers J."/>
            <person name="Rivas-Marin E."/>
            <person name="Kohn T."/>
            <person name="Peeters S.H."/>
            <person name="Heuer A."/>
            <person name="Rast P."/>
            <person name="Oberbeckmann S."/>
            <person name="Bunk B."/>
            <person name="Jeske O."/>
            <person name="Meyerdierks A."/>
            <person name="Storesund J.E."/>
            <person name="Kallscheuer N."/>
            <person name="Luecker S."/>
            <person name="Lage O.M."/>
            <person name="Pohl T."/>
            <person name="Merkel B.J."/>
            <person name="Hornburger P."/>
            <person name="Mueller R.-W."/>
            <person name="Bruemmer F."/>
            <person name="Labrenz M."/>
            <person name="Spormann A.M."/>
            <person name="Op Den Camp H."/>
            <person name="Overmann J."/>
            <person name="Amann R."/>
            <person name="Jetten M.S.M."/>
            <person name="Mascher T."/>
            <person name="Medema M.H."/>
            <person name="Devos D.P."/>
            <person name="Kaster A.-K."/>
            <person name="Ovreas L."/>
            <person name="Rohde M."/>
            <person name="Galperin M.Y."/>
            <person name="Jogler C."/>
        </authorList>
    </citation>
    <scope>NUCLEOTIDE SEQUENCE [LARGE SCALE GENOMIC DNA]</scope>
    <source>
        <strain evidence="10 11">KOR42</strain>
    </source>
</reference>
<dbReference type="EC" id="2.4.-.-" evidence="10"/>
<dbReference type="EMBL" id="SIHI01000005">
    <property type="protein sequence ID" value="TWT55286.1"/>
    <property type="molecule type" value="Genomic_DNA"/>
</dbReference>